<dbReference type="Proteomes" id="UP001567538">
    <property type="component" value="Unassembled WGS sequence"/>
</dbReference>
<name>A0ABD1FRY8_SALDI</name>
<evidence type="ECO:0008006" key="3">
    <source>
        <dbReference type="Google" id="ProtNLM"/>
    </source>
</evidence>
<keyword evidence="2" id="KW-1185">Reference proteome</keyword>
<comment type="caution">
    <text evidence="1">The sequence shown here is derived from an EMBL/GenBank/DDBJ whole genome shotgun (WGS) entry which is preliminary data.</text>
</comment>
<gene>
    <name evidence="1" type="ORF">AAHA92_33418</name>
</gene>
<sequence>MQWRDLLSRCSPSLSPVLAAAASALACGGFAIAASSPRPPRSAAPSSPLQIRTTYVEDLWCIRMTNRTSLECAYDH</sequence>
<dbReference type="PROSITE" id="PS51257">
    <property type="entry name" value="PROKAR_LIPOPROTEIN"/>
    <property type="match status" value="1"/>
</dbReference>
<dbReference type="EMBL" id="JBEAFC010000014">
    <property type="protein sequence ID" value="KAL1533546.1"/>
    <property type="molecule type" value="Genomic_DNA"/>
</dbReference>
<reference evidence="1 2" key="1">
    <citation type="submission" date="2024-06" db="EMBL/GenBank/DDBJ databases">
        <title>A chromosome level genome sequence of Diviner's sage (Salvia divinorum).</title>
        <authorList>
            <person name="Ford S.A."/>
            <person name="Ro D.-K."/>
            <person name="Ness R.W."/>
            <person name="Phillips M.A."/>
        </authorList>
    </citation>
    <scope>NUCLEOTIDE SEQUENCE [LARGE SCALE GENOMIC DNA]</scope>
    <source>
        <strain evidence="1">SAF-2024a</strain>
        <tissue evidence="1">Leaf</tissue>
    </source>
</reference>
<protein>
    <recommendedName>
        <fullName evidence="3">Secreted protein</fullName>
    </recommendedName>
</protein>
<organism evidence="1 2">
    <name type="scientific">Salvia divinorum</name>
    <name type="common">Maria pastora</name>
    <name type="synonym">Diviner's sage</name>
    <dbReference type="NCBI Taxonomy" id="28513"/>
    <lineage>
        <taxon>Eukaryota</taxon>
        <taxon>Viridiplantae</taxon>
        <taxon>Streptophyta</taxon>
        <taxon>Embryophyta</taxon>
        <taxon>Tracheophyta</taxon>
        <taxon>Spermatophyta</taxon>
        <taxon>Magnoliopsida</taxon>
        <taxon>eudicotyledons</taxon>
        <taxon>Gunneridae</taxon>
        <taxon>Pentapetalae</taxon>
        <taxon>asterids</taxon>
        <taxon>lamiids</taxon>
        <taxon>Lamiales</taxon>
        <taxon>Lamiaceae</taxon>
        <taxon>Nepetoideae</taxon>
        <taxon>Mentheae</taxon>
        <taxon>Salviinae</taxon>
        <taxon>Salvia</taxon>
        <taxon>Salvia subgen. Calosphace</taxon>
    </lineage>
</organism>
<evidence type="ECO:0000313" key="1">
    <source>
        <dbReference type="EMBL" id="KAL1533546.1"/>
    </source>
</evidence>
<proteinExistence type="predicted"/>
<dbReference type="AlphaFoldDB" id="A0ABD1FRY8"/>
<evidence type="ECO:0000313" key="2">
    <source>
        <dbReference type="Proteomes" id="UP001567538"/>
    </source>
</evidence>
<accession>A0ABD1FRY8</accession>